<dbReference type="InterPro" id="IPR005880">
    <property type="entry name" value="Ribosomal_uL2_bac/org-type"/>
</dbReference>
<dbReference type="Pfam" id="PF03947">
    <property type="entry name" value="Ribosomal_L2_C"/>
    <property type="match status" value="1"/>
</dbReference>
<evidence type="ECO:0000313" key="12">
    <source>
        <dbReference type="JaponicusDB" id="SJAG_01829"/>
    </source>
</evidence>
<dbReference type="FunFam" id="4.10.950.10:FF:000001">
    <property type="entry name" value="50S ribosomal protein L2"/>
    <property type="match status" value="1"/>
</dbReference>
<keyword evidence="13" id="KW-1185">Reference proteome</keyword>
<evidence type="ECO:0000256" key="2">
    <source>
        <dbReference type="ARBA" id="ARBA00005636"/>
    </source>
</evidence>
<dbReference type="Proteomes" id="UP000001744">
    <property type="component" value="Unassembled WGS sequence"/>
</dbReference>
<dbReference type="NCBIfam" id="TIGR01171">
    <property type="entry name" value="rplB_bact"/>
    <property type="match status" value="1"/>
</dbReference>
<dbReference type="GO" id="GO:0005762">
    <property type="term" value="C:mitochondrial large ribosomal subunit"/>
    <property type="evidence" value="ECO:0000318"/>
    <property type="project" value="GO_Central"/>
</dbReference>
<dbReference type="GeneID" id="7048257"/>
<dbReference type="GO" id="GO:0032543">
    <property type="term" value="P:mitochondrial translation"/>
    <property type="evidence" value="ECO:0000318"/>
    <property type="project" value="GO_Central"/>
</dbReference>
<evidence type="ECO:0000256" key="8">
    <source>
        <dbReference type="SAM" id="MobiDB-lite"/>
    </source>
</evidence>
<feature type="compositionally biased region" description="Basic residues" evidence="8">
    <location>
        <begin position="331"/>
        <end position="355"/>
    </location>
</feature>
<dbReference type="EMBL" id="KE651168">
    <property type="protein sequence ID" value="EEB06775.1"/>
    <property type="molecule type" value="Genomic_DNA"/>
</dbReference>
<dbReference type="InterPro" id="IPR002171">
    <property type="entry name" value="Ribosomal_uL2"/>
</dbReference>
<organism evidence="11 13">
    <name type="scientific">Schizosaccharomyces japonicus (strain yFS275 / FY16936)</name>
    <name type="common">Fission yeast</name>
    <dbReference type="NCBI Taxonomy" id="402676"/>
    <lineage>
        <taxon>Eukaryota</taxon>
        <taxon>Fungi</taxon>
        <taxon>Dikarya</taxon>
        <taxon>Ascomycota</taxon>
        <taxon>Taphrinomycotina</taxon>
        <taxon>Schizosaccharomycetes</taxon>
        <taxon>Schizosaccharomycetales</taxon>
        <taxon>Schizosaccharomycetaceae</taxon>
        <taxon>Schizosaccharomyces</taxon>
    </lineage>
</organism>
<dbReference type="InterPro" id="IPR022666">
    <property type="entry name" value="Ribosomal_uL2_RNA-bd_dom"/>
</dbReference>
<evidence type="ECO:0000256" key="7">
    <source>
        <dbReference type="ARBA" id="ARBA00069872"/>
    </source>
</evidence>
<sequence>MLKLRFGLFSLLSRSTLQKPIQNAFPRAIVAAFSTEASSVPIDEGVQVGKPKELNIRKFKPITPGLRHLRQLVNDHLWKKGPHRALTVTKRKTGGRNHTGKITMRHIGGGHKQRIRLVDFIRKKPGSQRVLRIEYDPGRSAHIALLEHFETKEKSYILACEDLRAGDVVESLTHLKKPASGDNIIQGLDNGQFFVEKVKRGNCLPLWAIPTGTAIYGISLEQGGKAKLCRSAGSYGRITSIYDDKYLVVKLQSGEERRVLQTASATIGRVSNINWQHRKLGKAGRSRWLGIRPTVRGMAMNACDHPHGGGGGKSIGNKPPQSPWGVLAKGFRTRKGRHKNKMIVKGRPRGKKNKR</sequence>
<evidence type="ECO:0000259" key="10">
    <source>
        <dbReference type="SMART" id="SM01383"/>
    </source>
</evidence>
<dbReference type="InterPro" id="IPR012340">
    <property type="entry name" value="NA-bd_OB-fold"/>
</dbReference>
<dbReference type="Gene3D" id="2.30.30.30">
    <property type="match status" value="1"/>
</dbReference>
<protein>
    <recommendedName>
        <fullName evidence="7">Large ribosomal subunit protein uL2m</fullName>
    </recommendedName>
</protein>
<evidence type="ECO:0000256" key="6">
    <source>
        <dbReference type="ARBA" id="ARBA00037226"/>
    </source>
</evidence>
<proteinExistence type="inferred from homology"/>
<dbReference type="FunFam" id="2.40.50.140:FF:000128">
    <property type="entry name" value="50S ribosomal protein L2"/>
    <property type="match status" value="1"/>
</dbReference>
<dbReference type="GO" id="GO:0003723">
    <property type="term" value="F:RNA binding"/>
    <property type="evidence" value="ECO:0000318"/>
    <property type="project" value="GO_Central"/>
</dbReference>
<evidence type="ECO:0000256" key="3">
    <source>
        <dbReference type="ARBA" id="ARBA00022980"/>
    </source>
</evidence>
<dbReference type="RefSeq" id="XP_002173068.1">
    <property type="nucleotide sequence ID" value="XM_002173032.1"/>
</dbReference>
<reference evidence="11 13" key="1">
    <citation type="journal article" date="2011" name="Science">
        <title>Comparative functional genomics of the fission yeasts.</title>
        <authorList>
            <person name="Rhind N."/>
            <person name="Chen Z."/>
            <person name="Yassour M."/>
            <person name="Thompson D.A."/>
            <person name="Haas B.J."/>
            <person name="Habib N."/>
            <person name="Wapinski I."/>
            <person name="Roy S."/>
            <person name="Lin M.F."/>
            <person name="Heiman D.I."/>
            <person name="Young S.K."/>
            <person name="Furuya K."/>
            <person name="Guo Y."/>
            <person name="Pidoux A."/>
            <person name="Chen H.M."/>
            <person name="Robbertse B."/>
            <person name="Goldberg J.M."/>
            <person name="Aoki K."/>
            <person name="Bayne E.H."/>
            <person name="Berlin A.M."/>
            <person name="Desjardins C.A."/>
            <person name="Dobbs E."/>
            <person name="Dukaj L."/>
            <person name="Fan L."/>
            <person name="FitzGerald M.G."/>
            <person name="French C."/>
            <person name="Gujja S."/>
            <person name="Hansen K."/>
            <person name="Keifenheim D."/>
            <person name="Levin J.Z."/>
            <person name="Mosher R.A."/>
            <person name="Mueller C.A."/>
            <person name="Pfiffner J."/>
            <person name="Priest M."/>
            <person name="Russ C."/>
            <person name="Smialowska A."/>
            <person name="Swoboda P."/>
            <person name="Sykes S.M."/>
            <person name="Vaughn M."/>
            <person name="Vengrova S."/>
            <person name="Yoder R."/>
            <person name="Zeng Q."/>
            <person name="Allshire R."/>
            <person name="Baulcombe D."/>
            <person name="Birren B.W."/>
            <person name="Brown W."/>
            <person name="Ekwall K."/>
            <person name="Kellis M."/>
            <person name="Leatherwood J."/>
            <person name="Levin H."/>
            <person name="Margalit H."/>
            <person name="Martienssen R."/>
            <person name="Nieduszynski C.A."/>
            <person name="Spatafora J.W."/>
            <person name="Friedman N."/>
            <person name="Dalgaard J.Z."/>
            <person name="Baumann P."/>
            <person name="Niki H."/>
            <person name="Regev A."/>
            <person name="Nusbaum C."/>
        </authorList>
    </citation>
    <scope>NUCLEOTIDE SEQUENCE [LARGE SCALE GENOMIC DNA]</scope>
    <source>
        <strain evidence="13">yFS275 / FY16936</strain>
    </source>
</reference>
<feature type="domain" description="Large ribosomal subunit protein uL2 C-terminal" evidence="9">
    <location>
        <begin position="198"/>
        <end position="327"/>
    </location>
</feature>
<dbReference type="Gene3D" id="2.40.50.140">
    <property type="entry name" value="Nucleic acid-binding proteins"/>
    <property type="match status" value="1"/>
</dbReference>
<dbReference type="PANTHER" id="PTHR13691:SF5">
    <property type="entry name" value="LARGE RIBOSOMAL SUBUNIT PROTEIN UL2M"/>
    <property type="match status" value="1"/>
</dbReference>
<comment type="subcellular location">
    <subcellularLocation>
        <location evidence="1">Mitochondrion</location>
    </subcellularLocation>
</comment>
<dbReference type="OMA" id="TAQRGNC"/>
<dbReference type="VEuPathDB" id="FungiDB:SJAG_01829"/>
<dbReference type="SMART" id="SM01382">
    <property type="entry name" value="Ribosomal_L2_C"/>
    <property type="match status" value="1"/>
</dbReference>
<dbReference type="InterPro" id="IPR014726">
    <property type="entry name" value="Ribosomal_uL2_dom3"/>
</dbReference>
<dbReference type="OrthoDB" id="268576at2759"/>
<dbReference type="GO" id="GO:0016740">
    <property type="term" value="F:transferase activity"/>
    <property type="evidence" value="ECO:0007669"/>
    <property type="project" value="InterPro"/>
</dbReference>
<gene>
    <name evidence="12" type="primary">rml2</name>
    <name evidence="11" type="ORF">SJAG_01829</name>
</gene>
<dbReference type="SUPFAM" id="SSF50249">
    <property type="entry name" value="Nucleic acid-binding proteins"/>
    <property type="match status" value="1"/>
</dbReference>
<evidence type="ECO:0000313" key="11">
    <source>
        <dbReference type="EMBL" id="EEB06775.1"/>
    </source>
</evidence>
<accession>B6JZ07</accession>
<dbReference type="eggNOG" id="KOG0438">
    <property type="taxonomic scope" value="Eukaryota"/>
</dbReference>
<comment type="similarity">
    <text evidence="2">Belongs to the universal ribosomal protein uL2 family.</text>
</comment>
<dbReference type="SMART" id="SM01383">
    <property type="entry name" value="Ribosomal_L2"/>
    <property type="match status" value="1"/>
</dbReference>
<keyword evidence="3 11" id="KW-0689">Ribosomal protein</keyword>
<dbReference type="Pfam" id="PF00181">
    <property type="entry name" value="Ribosomal_L2_N"/>
    <property type="match status" value="1"/>
</dbReference>
<keyword evidence="5" id="KW-0687">Ribonucleoprotein</keyword>
<dbReference type="AlphaFoldDB" id="B6JZ07"/>
<dbReference type="STRING" id="402676.B6JZ07"/>
<dbReference type="SUPFAM" id="SSF50104">
    <property type="entry name" value="Translation proteins SH3-like domain"/>
    <property type="match status" value="1"/>
</dbReference>
<feature type="domain" description="Large ribosomal subunit protein uL2 RNA-binding" evidence="10">
    <location>
        <begin position="95"/>
        <end position="171"/>
    </location>
</feature>
<dbReference type="PANTHER" id="PTHR13691">
    <property type="entry name" value="RIBOSOMAL PROTEIN L2"/>
    <property type="match status" value="1"/>
</dbReference>
<dbReference type="HOGENOM" id="CLU_036235_3_0_1"/>
<evidence type="ECO:0000256" key="5">
    <source>
        <dbReference type="ARBA" id="ARBA00023274"/>
    </source>
</evidence>
<evidence type="ECO:0000259" key="9">
    <source>
        <dbReference type="SMART" id="SM01382"/>
    </source>
</evidence>
<dbReference type="InterPro" id="IPR022669">
    <property type="entry name" value="Ribosomal_uL2_C"/>
</dbReference>
<comment type="function">
    <text evidence="6">Component of the mitochondrial ribosome (mitoribosome), a dedicated translation machinery responsible for the synthesis of mitochondrial genome-encoded proteins, including at least some of the essential transmembrane subunits of the mitochondrial respiratory chain. The mitoribosomes are attached to the mitochondrial inner membrane and translation products are cotranslationally integrated into the membrane.</text>
</comment>
<name>B6JZ07_SCHJY</name>
<keyword evidence="4" id="KW-0496">Mitochondrion</keyword>
<dbReference type="Gene3D" id="4.10.950.10">
    <property type="entry name" value="Ribosomal protein L2, domain 3"/>
    <property type="match status" value="1"/>
</dbReference>
<dbReference type="GO" id="GO:0003735">
    <property type="term" value="F:structural constituent of ribosome"/>
    <property type="evidence" value="ECO:0000318"/>
    <property type="project" value="GO_Central"/>
</dbReference>
<feature type="region of interest" description="Disordered" evidence="8">
    <location>
        <begin position="307"/>
        <end position="355"/>
    </location>
</feature>
<evidence type="ECO:0000256" key="4">
    <source>
        <dbReference type="ARBA" id="ARBA00023128"/>
    </source>
</evidence>
<dbReference type="JaponicusDB" id="SJAG_01829">
    <property type="gene designation" value="rml2"/>
</dbReference>
<dbReference type="InterPro" id="IPR008991">
    <property type="entry name" value="Translation_prot_SH3-like_sf"/>
</dbReference>
<evidence type="ECO:0000256" key="1">
    <source>
        <dbReference type="ARBA" id="ARBA00004173"/>
    </source>
</evidence>
<evidence type="ECO:0000313" key="13">
    <source>
        <dbReference type="Proteomes" id="UP000001744"/>
    </source>
</evidence>
<dbReference type="InterPro" id="IPR014722">
    <property type="entry name" value="Rib_uL2_dom2"/>
</dbReference>